<dbReference type="InterPro" id="IPR050951">
    <property type="entry name" value="Retrovirus_Pol_polyprotein"/>
</dbReference>
<dbReference type="Pfam" id="PF00665">
    <property type="entry name" value="rve"/>
    <property type="match status" value="1"/>
</dbReference>
<dbReference type="Pfam" id="PF17917">
    <property type="entry name" value="RT_RNaseH"/>
    <property type="match status" value="1"/>
</dbReference>
<keyword evidence="5" id="KW-0540">Nuclease</keyword>
<comment type="similarity">
    <text evidence="1">Belongs to the beta type-B retroviral polymerase family. HERV class-II K(HML-2) pol subfamily.</text>
</comment>
<dbReference type="PROSITE" id="PS50994">
    <property type="entry name" value="INTEGRASE"/>
    <property type="match status" value="1"/>
</dbReference>
<dbReference type="InterPro" id="IPR000477">
    <property type="entry name" value="RT_dom"/>
</dbReference>
<dbReference type="Pfam" id="PF00078">
    <property type="entry name" value="RVT_1"/>
    <property type="match status" value="1"/>
</dbReference>
<dbReference type="InterPro" id="IPR041373">
    <property type="entry name" value="RT_RNaseH"/>
</dbReference>
<dbReference type="SUPFAM" id="SSF56672">
    <property type="entry name" value="DNA/RNA polymerases"/>
    <property type="match status" value="1"/>
</dbReference>
<reference evidence="11" key="1">
    <citation type="submission" date="2025-08" db="UniProtKB">
        <authorList>
            <consortium name="Ensembl"/>
        </authorList>
    </citation>
    <scope>IDENTIFICATION</scope>
</reference>
<dbReference type="EC" id="3.1.26.4" evidence="2"/>
<sequence>MPYEGWVEVTFKLASPAERVKELVIPMLVLKGQQLPKPIIGFNVIEQVMKQKDTDNLNKATNRQLYQTVVSAFPNLKRSKVYTFINLVTADDFGEYTVSTAKGSVNIPRHTIMQIQCKIKMPHVRQDSVLLFEPCVNPQYPEGLELFDTLLEVKKGGRPSVTLSVQNETDHDIILGGRVELGIVQPVTSVLPATMISPRGTGSVTQITVEETPRGTEEDSLWDPPVDLSHLTARQQQQAKQMLREECQVFSKSDDDIGCAKGLQMSLSLNDSTPVARTYNSVPRPLYQEMKDYLQDLIAQGWVEKSNSSYSSPIVCVRKKDGSLRLCIDYRDLNRKTVPDRQPIPRVQDVLDGLGGNSWFSLLDQGKAYHQGFMTPESRPLTAFTTPWGLYEWIRIPFGLMNAPAAFQRFMEKCLEGMRDKICVPYLDDVLVFTKSFDDQVEAVRRVLRQLCTHGIKLKPRKCDMFKNEVRYLGRIVSAEGSRLDPADTAAVTALKDKRPSTVGELRKILGLLSYYRRYIKDFSRTASPLYNLLKGKANDGESPAKAKKRTERSKKGSVVPSNQQIEWTADHQEVLEKLIECLVRPPVLGFPEFSEPFILHTDASNQGLGAVLYQRQGGKLRVIAYGSRTLTAAEKNYHLHSGKLEFLALKWAVTEKFRDYLYYAPTFTVYSDNNPLTYVLSSAKLNATGCRWVGELADFHFTIRYRPGRENVDADTLSRIPLDVETVMEEYTEELPSNCIGAMIQAVEIQDELGPNMTVRCEDVMAWRDTDEVSPTSLSKEEIRQAQSDDQDIKVIVEHLQSGSRPGSKQWRAVKPKFRGLIREWDKLQLDEHGILYRKTSQRTQLVLPAKFKHIVLRELHDEMGHQGLDRTTSLIRDRFFWPQMQKDVEHYVLRACPCIKQKKPCREIRAPLKSIKTTYPFELVSIDFLHLDKCKGGYEYILVVIDHFTRFVQAYATTSKSGKTVADRLFNDFALKFGFPSRIHHDQGGEFENQLFDQLRKYSGITASRTTPYHPQGNGQVERFNRTILQMLKTLTEKEKSNWKEALNKLVFAYNCTKCEVTGFSPFYLLFGRSPRLPVDALFGLDQDRGTTNQREYVERWTKGMQEAYEIARDHAEKSAERNKRNYDHKVRCADLYPGSRVLVKNLTPRGGPGKLRNYWEDEVHVVIRQAMEDVPIYEVKPEQGKGRSRVLHRNLLLPCDYLPKKDSTPNQQRKKRSQLGRNREYVPEANSESEEDEYSFRVGYQQRDKRTDGQHGTNRDVLSRESDLPESSVGTHRLAHEQHPQSTQDELETEPREERQVNNMRDRQEAQEIRSTVESEETELVERGAPVTQEQRNMDSGEQNSSKLTTRMRRPPKKFTYDTFGTPVCRNVQSMSGDYYQDFRVPNTWSTIPFYYHQAPPFCY</sequence>
<evidence type="ECO:0000256" key="6">
    <source>
        <dbReference type="ARBA" id="ARBA00022759"/>
    </source>
</evidence>
<evidence type="ECO:0000256" key="5">
    <source>
        <dbReference type="ARBA" id="ARBA00022722"/>
    </source>
</evidence>
<dbReference type="InterPro" id="IPR043128">
    <property type="entry name" value="Rev_trsase/Diguanyl_cyclase"/>
</dbReference>
<dbReference type="Gene3D" id="3.10.10.10">
    <property type="entry name" value="HIV Type 1 Reverse Transcriptase, subunit A, domain 1"/>
    <property type="match status" value="1"/>
</dbReference>
<dbReference type="PANTHER" id="PTHR37984">
    <property type="entry name" value="PROTEIN CBG26694"/>
    <property type="match status" value="1"/>
</dbReference>
<dbReference type="CDD" id="cd01647">
    <property type="entry name" value="RT_LTR"/>
    <property type="match status" value="1"/>
</dbReference>
<dbReference type="Gene3D" id="3.10.20.370">
    <property type="match status" value="1"/>
</dbReference>
<evidence type="ECO:0000256" key="3">
    <source>
        <dbReference type="ARBA" id="ARBA00022679"/>
    </source>
</evidence>
<organism evidence="11 12">
    <name type="scientific">Cyprinus carpio</name>
    <name type="common">Common carp</name>
    <dbReference type="NCBI Taxonomy" id="7962"/>
    <lineage>
        <taxon>Eukaryota</taxon>
        <taxon>Metazoa</taxon>
        <taxon>Chordata</taxon>
        <taxon>Craniata</taxon>
        <taxon>Vertebrata</taxon>
        <taxon>Euteleostomi</taxon>
        <taxon>Actinopterygii</taxon>
        <taxon>Neopterygii</taxon>
        <taxon>Teleostei</taxon>
        <taxon>Ostariophysi</taxon>
        <taxon>Cypriniformes</taxon>
        <taxon>Cyprinidae</taxon>
        <taxon>Cyprininae</taxon>
        <taxon>Cyprinus</taxon>
    </lineage>
</organism>
<evidence type="ECO:0000256" key="10">
    <source>
        <dbReference type="SAM" id="MobiDB-lite"/>
    </source>
</evidence>
<keyword evidence="4" id="KW-0548">Nucleotidyltransferase</keyword>
<dbReference type="InterPro" id="IPR012337">
    <property type="entry name" value="RNaseH-like_sf"/>
</dbReference>
<keyword evidence="3" id="KW-0808">Transferase</keyword>
<dbReference type="Gene3D" id="1.10.340.70">
    <property type="match status" value="1"/>
</dbReference>
<feature type="region of interest" description="Disordered" evidence="10">
    <location>
        <begin position="540"/>
        <end position="563"/>
    </location>
</feature>
<name>A0A8C1Q3J0_CYPCA</name>
<dbReference type="GO" id="GO:0003964">
    <property type="term" value="F:RNA-directed DNA polymerase activity"/>
    <property type="evidence" value="ECO:0007669"/>
    <property type="project" value="UniProtKB-KW"/>
</dbReference>
<dbReference type="Gene3D" id="3.30.420.10">
    <property type="entry name" value="Ribonuclease H-like superfamily/Ribonuclease H"/>
    <property type="match status" value="1"/>
</dbReference>
<reference evidence="11" key="2">
    <citation type="submission" date="2025-09" db="UniProtKB">
        <authorList>
            <consortium name="Ensembl"/>
        </authorList>
    </citation>
    <scope>IDENTIFICATION</scope>
</reference>
<proteinExistence type="inferred from homology"/>
<dbReference type="InterPro" id="IPR036397">
    <property type="entry name" value="RNaseH_sf"/>
</dbReference>
<feature type="compositionally biased region" description="Basic and acidic residues" evidence="10">
    <location>
        <begin position="1296"/>
        <end position="1320"/>
    </location>
</feature>
<evidence type="ECO:0000313" key="11">
    <source>
        <dbReference type="Ensembl" id="ENSCCRP00010017060.1"/>
    </source>
</evidence>
<feature type="region of interest" description="Disordered" evidence="10">
    <location>
        <begin position="1203"/>
        <end position="1331"/>
    </location>
</feature>
<dbReference type="FunFam" id="3.30.420.10:FF:000032">
    <property type="entry name" value="Retrovirus-related Pol polyprotein from transposon 297-like Protein"/>
    <property type="match status" value="1"/>
</dbReference>
<feature type="compositionally biased region" description="Basic and acidic residues" evidence="10">
    <location>
        <begin position="1249"/>
        <end position="1270"/>
    </location>
</feature>
<dbReference type="GO" id="GO:0015074">
    <property type="term" value="P:DNA integration"/>
    <property type="evidence" value="ECO:0007669"/>
    <property type="project" value="InterPro"/>
</dbReference>
<dbReference type="GO" id="GO:0003676">
    <property type="term" value="F:nucleic acid binding"/>
    <property type="evidence" value="ECO:0007669"/>
    <property type="project" value="InterPro"/>
</dbReference>
<evidence type="ECO:0000256" key="9">
    <source>
        <dbReference type="ARBA" id="ARBA00039658"/>
    </source>
</evidence>
<dbReference type="CDD" id="cd09274">
    <property type="entry name" value="RNase_HI_RT_Ty3"/>
    <property type="match status" value="1"/>
</dbReference>
<dbReference type="InterPro" id="IPR001584">
    <property type="entry name" value="Integrase_cat-core"/>
</dbReference>
<keyword evidence="12" id="KW-1185">Reference proteome</keyword>
<dbReference type="Ensembl" id="ENSCCRT00010018572.1">
    <property type="protein sequence ID" value="ENSCCRP00010017060.1"/>
    <property type="gene ID" value="ENSCCRG00010007288.1"/>
</dbReference>
<dbReference type="FunFam" id="3.10.20.370:FF:000001">
    <property type="entry name" value="Retrovirus-related Pol polyprotein from transposon 17.6-like protein"/>
    <property type="match status" value="1"/>
</dbReference>
<keyword evidence="7" id="KW-0378">Hydrolase</keyword>
<evidence type="ECO:0000256" key="7">
    <source>
        <dbReference type="ARBA" id="ARBA00022801"/>
    </source>
</evidence>
<dbReference type="PANTHER" id="PTHR37984:SF15">
    <property type="entry name" value="INTEGRASE CATALYTIC DOMAIN-CONTAINING PROTEIN"/>
    <property type="match status" value="1"/>
</dbReference>
<keyword evidence="6" id="KW-0255">Endonuclease</keyword>
<dbReference type="SUPFAM" id="SSF53098">
    <property type="entry name" value="Ribonuclease H-like"/>
    <property type="match status" value="1"/>
</dbReference>
<dbReference type="InterPro" id="IPR041588">
    <property type="entry name" value="Integrase_H2C2"/>
</dbReference>
<accession>A0A8C1Q3J0</accession>
<protein>
    <recommendedName>
        <fullName evidence="9">Gypsy retrotransposon integrase-like protein 1</fullName>
        <ecNumber evidence="2">3.1.26.4</ecNumber>
    </recommendedName>
</protein>
<dbReference type="Gene3D" id="3.30.70.270">
    <property type="match status" value="2"/>
</dbReference>
<evidence type="ECO:0000256" key="1">
    <source>
        <dbReference type="ARBA" id="ARBA00010879"/>
    </source>
</evidence>
<dbReference type="InterPro" id="IPR043502">
    <property type="entry name" value="DNA/RNA_pol_sf"/>
</dbReference>
<evidence type="ECO:0000256" key="8">
    <source>
        <dbReference type="ARBA" id="ARBA00022918"/>
    </source>
</evidence>
<evidence type="ECO:0000313" key="12">
    <source>
        <dbReference type="Proteomes" id="UP000694427"/>
    </source>
</evidence>
<dbReference type="FunFam" id="1.10.340.70:FF:000001">
    <property type="entry name" value="Retrovirus-related Pol polyprotein from transposon gypsy-like Protein"/>
    <property type="match status" value="1"/>
</dbReference>
<evidence type="ECO:0000256" key="4">
    <source>
        <dbReference type="ARBA" id="ARBA00022695"/>
    </source>
</evidence>
<dbReference type="Pfam" id="PF17921">
    <property type="entry name" value="Integrase_H2C2"/>
    <property type="match status" value="1"/>
</dbReference>
<dbReference type="Proteomes" id="UP000694427">
    <property type="component" value="Unplaced"/>
</dbReference>
<keyword evidence="8" id="KW-0695">RNA-directed DNA polymerase</keyword>
<dbReference type="PROSITE" id="PS50878">
    <property type="entry name" value="RT_POL"/>
    <property type="match status" value="1"/>
</dbReference>
<dbReference type="GO" id="GO:0004523">
    <property type="term" value="F:RNA-DNA hybrid ribonuclease activity"/>
    <property type="evidence" value="ECO:0007669"/>
    <property type="project" value="UniProtKB-EC"/>
</dbReference>
<evidence type="ECO:0000256" key="2">
    <source>
        <dbReference type="ARBA" id="ARBA00012180"/>
    </source>
</evidence>